<evidence type="ECO:0000256" key="1">
    <source>
        <dbReference type="SAM" id="Phobius"/>
    </source>
</evidence>
<dbReference type="PANTHER" id="PTHR35813:SF1">
    <property type="entry name" value="INNER MEMBRANE PROTEIN YBAN"/>
    <property type="match status" value="1"/>
</dbReference>
<feature type="transmembrane region" description="Helical" evidence="1">
    <location>
        <begin position="26"/>
        <end position="42"/>
    </location>
</feature>
<keyword evidence="1" id="KW-0812">Transmembrane</keyword>
<protein>
    <submittedName>
        <fullName evidence="2">YbaN family protein</fullName>
    </submittedName>
</protein>
<dbReference type="PANTHER" id="PTHR35813">
    <property type="entry name" value="INNER MEMBRANE PROTEIN YBAN"/>
    <property type="match status" value="1"/>
</dbReference>
<dbReference type="AlphaFoldDB" id="A0A940DL87"/>
<gene>
    <name evidence="2" type="ORF">IAC51_05050</name>
</gene>
<keyword evidence="1" id="KW-0472">Membrane</keyword>
<dbReference type="Proteomes" id="UP000712007">
    <property type="component" value="Unassembled WGS sequence"/>
</dbReference>
<evidence type="ECO:0000313" key="2">
    <source>
        <dbReference type="EMBL" id="MBO8440002.1"/>
    </source>
</evidence>
<dbReference type="Pfam" id="PF04304">
    <property type="entry name" value="DUF454"/>
    <property type="match status" value="1"/>
</dbReference>
<dbReference type="EMBL" id="JADIMV010000084">
    <property type="protein sequence ID" value="MBO8440002.1"/>
    <property type="molecule type" value="Genomic_DNA"/>
</dbReference>
<evidence type="ECO:0000313" key="3">
    <source>
        <dbReference type="Proteomes" id="UP000712007"/>
    </source>
</evidence>
<dbReference type="GO" id="GO:0005886">
    <property type="term" value="C:plasma membrane"/>
    <property type="evidence" value="ECO:0007669"/>
    <property type="project" value="TreeGrafter"/>
</dbReference>
<dbReference type="PIRSF" id="PIRSF016789">
    <property type="entry name" value="DUF454"/>
    <property type="match status" value="1"/>
</dbReference>
<proteinExistence type="predicted"/>
<organism evidence="2 3">
    <name type="scientific">Candidatus Aphodosoma intestinipullorum</name>
    <dbReference type="NCBI Taxonomy" id="2840674"/>
    <lineage>
        <taxon>Bacteria</taxon>
        <taxon>Pseudomonadati</taxon>
        <taxon>Bacteroidota</taxon>
        <taxon>Bacteroidia</taxon>
        <taxon>Bacteroidales</taxon>
        <taxon>Candidatus Aphodosoma</taxon>
    </lineage>
</organism>
<reference evidence="2" key="1">
    <citation type="submission" date="2020-10" db="EMBL/GenBank/DDBJ databases">
        <authorList>
            <person name="Gilroy R."/>
        </authorList>
    </citation>
    <scope>NUCLEOTIDE SEQUENCE</scope>
    <source>
        <strain evidence="2">3924</strain>
    </source>
</reference>
<sequence length="136" mass="15290">MKLTLTALGLLSTALAVAGIFLPVLPTTPLLLLASWLFYRGNPRLRQWLVSHPILGSYIKDYLKYRAMPLRAKIISISALWIVISISAYTLMGKPLIQILLLLIAVGVTIHICRIRTLRRERIVPAQQEKGQEHPV</sequence>
<keyword evidence="1" id="KW-1133">Transmembrane helix</keyword>
<feature type="transmembrane region" description="Helical" evidence="1">
    <location>
        <begin position="70"/>
        <end position="89"/>
    </location>
</feature>
<dbReference type="InterPro" id="IPR007401">
    <property type="entry name" value="DUF454"/>
</dbReference>
<accession>A0A940DL87</accession>
<feature type="transmembrane region" description="Helical" evidence="1">
    <location>
        <begin position="95"/>
        <end position="113"/>
    </location>
</feature>
<reference evidence="2" key="2">
    <citation type="journal article" date="2021" name="PeerJ">
        <title>Extensive microbial diversity within the chicken gut microbiome revealed by metagenomics and culture.</title>
        <authorList>
            <person name="Gilroy R."/>
            <person name="Ravi A."/>
            <person name="Getino M."/>
            <person name="Pursley I."/>
            <person name="Horton D.L."/>
            <person name="Alikhan N.F."/>
            <person name="Baker D."/>
            <person name="Gharbi K."/>
            <person name="Hall N."/>
            <person name="Watson M."/>
            <person name="Adriaenssens E.M."/>
            <person name="Foster-Nyarko E."/>
            <person name="Jarju S."/>
            <person name="Secka A."/>
            <person name="Antonio M."/>
            <person name="Oren A."/>
            <person name="Chaudhuri R.R."/>
            <person name="La Ragione R."/>
            <person name="Hildebrand F."/>
            <person name="Pallen M.J."/>
        </authorList>
    </citation>
    <scope>NUCLEOTIDE SEQUENCE</scope>
    <source>
        <strain evidence="2">3924</strain>
    </source>
</reference>
<comment type="caution">
    <text evidence="2">The sequence shown here is derived from an EMBL/GenBank/DDBJ whole genome shotgun (WGS) entry which is preliminary data.</text>
</comment>
<name>A0A940DL87_9BACT</name>